<feature type="transmembrane region" description="Helical" evidence="1">
    <location>
        <begin position="141"/>
        <end position="164"/>
    </location>
</feature>
<accession>S0AT61</accession>
<dbReference type="Proteomes" id="UP000014660">
    <property type="component" value="Chromosome"/>
</dbReference>
<name>S0AT61_FERAC</name>
<dbReference type="InterPro" id="IPR036259">
    <property type="entry name" value="MFS_trans_sf"/>
</dbReference>
<protein>
    <recommendedName>
        <fullName evidence="4">Major facilitator superfamily (MFS) profile domain-containing protein</fullName>
    </recommendedName>
</protein>
<dbReference type="Gene3D" id="1.20.1250.20">
    <property type="entry name" value="MFS general substrate transporter like domains"/>
    <property type="match status" value="1"/>
</dbReference>
<proteinExistence type="predicted"/>
<dbReference type="SUPFAM" id="SSF103473">
    <property type="entry name" value="MFS general substrate transporter"/>
    <property type="match status" value="1"/>
</dbReference>
<gene>
    <name evidence="2" type="ORF">FACI_IFERC00001G1244</name>
</gene>
<feature type="transmembrane region" description="Helical" evidence="1">
    <location>
        <begin position="12"/>
        <end position="31"/>
    </location>
</feature>
<evidence type="ECO:0008006" key="4">
    <source>
        <dbReference type="Google" id="ProtNLM"/>
    </source>
</evidence>
<keyword evidence="3" id="KW-1185">Reference proteome</keyword>
<feature type="transmembrane region" description="Helical" evidence="1">
    <location>
        <begin position="71"/>
        <end position="95"/>
    </location>
</feature>
<dbReference type="AlphaFoldDB" id="S0AT61"/>
<dbReference type="EMBL" id="CP004145">
    <property type="protein sequence ID" value="AGO61224.1"/>
    <property type="molecule type" value="Genomic_DNA"/>
</dbReference>
<feature type="transmembrane region" description="Helical" evidence="1">
    <location>
        <begin position="273"/>
        <end position="292"/>
    </location>
</feature>
<feature type="transmembrane region" description="Helical" evidence="1">
    <location>
        <begin position="38"/>
        <end position="59"/>
    </location>
</feature>
<dbReference type="Pfam" id="PF07690">
    <property type="entry name" value="MFS_1"/>
    <property type="match status" value="1"/>
</dbReference>
<evidence type="ECO:0000256" key="1">
    <source>
        <dbReference type="SAM" id="Phobius"/>
    </source>
</evidence>
<keyword evidence="1" id="KW-0472">Membrane</keyword>
<feature type="transmembrane region" description="Helical" evidence="1">
    <location>
        <begin position="204"/>
        <end position="225"/>
    </location>
</feature>
<dbReference type="HOGENOM" id="CLU_038683_1_1_2"/>
<keyword evidence="1" id="KW-0812">Transmembrane</keyword>
<keyword evidence="1" id="KW-1133">Transmembrane helix</keyword>
<reference evidence="2 3" key="1">
    <citation type="journal article" date="2007" name="Proc. Natl. Acad. Sci. U.S.A.">
        <title>Genome dynamics in a natural archaeal population.</title>
        <authorList>
            <person name="Allen E.E."/>
            <person name="Tyson G.W."/>
            <person name="Whitaker R.J."/>
            <person name="Detter J.C."/>
            <person name="Richardson P.M."/>
            <person name="Banfield J.F."/>
        </authorList>
    </citation>
    <scope>NUCLEOTIDE SEQUENCE [LARGE SCALE GENOMIC DNA]</scope>
    <source>
        <strain evidence="3">fer1</strain>
    </source>
</reference>
<sequence>MAGNAPELFLARAMQGLASGAISGPAGALLFHYRGKTGAILTSFSTSSGIAVGPLLGGFMAEYLPFPLKLVYIISLIITIIPFIFIIPVINRFRIDNNHNVFKFHFPKLDMEAKNLFILSAATASIAWSITVFYLSLSPFYIIELLNISNIAITGLLVFLMLVISSIMQILSMKINIFNSLTIGIISIIIGIILIIVSLPFKSILIFSAATITIGIGGGFAFTGATRGIRTIAPPLRMGNVLSNYYMILYFCMGFSDIILGLIDNMLGLFNGILYYGSSLIIISLVIIIFLYRHRMKIIID</sequence>
<organism evidence="2 3">
    <name type="scientific">Ferroplasma acidarmanus Fer1</name>
    <dbReference type="NCBI Taxonomy" id="333146"/>
    <lineage>
        <taxon>Archaea</taxon>
        <taxon>Methanobacteriati</taxon>
        <taxon>Thermoplasmatota</taxon>
        <taxon>Thermoplasmata</taxon>
        <taxon>Thermoplasmatales</taxon>
        <taxon>Ferroplasmaceae</taxon>
        <taxon>Ferroplasma</taxon>
    </lineage>
</organism>
<feature type="transmembrane region" description="Helical" evidence="1">
    <location>
        <begin position="116"/>
        <end position="135"/>
    </location>
</feature>
<feature type="transmembrane region" description="Helical" evidence="1">
    <location>
        <begin position="176"/>
        <end position="198"/>
    </location>
</feature>
<evidence type="ECO:0000313" key="2">
    <source>
        <dbReference type="EMBL" id="AGO61224.1"/>
    </source>
</evidence>
<feature type="transmembrane region" description="Helical" evidence="1">
    <location>
        <begin position="245"/>
        <end position="267"/>
    </location>
</feature>
<dbReference type="InterPro" id="IPR011701">
    <property type="entry name" value="MFS"/>
</dbReference>
<dbReference type="KEGG" id="fac:FACI_IFERC01G1244"/>
<dbReference type="GO" id="GO:0022857">
    <property type="term" value="F:transmembrane transporter activity"/>
    <property type="evidence" value="ECO:0007669"/>
    <property type="project" value="InterPro"/>
</dbReference>
<evidence type="ECO:0000313" key="3">
    <source>
        <dbReference type="Proteomes" id="UP000014660"/>
    </source>
</evidence>